<name>A0AAV4PI15_9ARAC</name>
<proteinExistence type="predicted"/>
<dbReference type="EMBL" id="BPLQ01002885">
    <property type="protein sequence ID" value="GIX96259.1"/>
    <property type="molecule type" value="Genomic_DNA"/>
</dbReference>
<dbReference type="Proteomes" id="UP001054837">
    <property type="component" value="Unassembled WGS sequence"/>
</dbReference>
<protein>
    <submittedName>
        <fullName evidence="2">Uncharacterized protein</fullName>
    </submittedName>
</protein>
<reference evidence="2 3" key="1">
    <citation type="submission" date="2021-06" db="EMBL/GenBank/DDBJ databases">
        <title>Caerostris darwini draft genome.</title>
        <authorList>
            <person name="Kono N."/>
            <person name="Arakawa K."/>
        </authorList>
    </citation>
    <scope>NUCLEOTIDE SEQUENCE [LARGE SCALE GENOMIC DNA]</scope>
</reference>
<comment type="caution">
    <text evidence="2">The sequence shown here is derived from an EMBL/GenBank/DDBJ whole genome shotgun (WGS) entry which is preliminary data.</text>
</comment>
<evidence type="ECO:0000313" key="3">
    <source>
        <dbReference type="Proteomes" id="UP001054837"/>
    </source>
</evidence>
<organism evidence="2 3">
    <name type="scientific">Caerostris darwini</name>
    <dbReference type="NCBI Taxonomy" id="1538125"/>
    <lineage>
        <taxon>Eukaryota</taxon>
        <taxon>Metazoa</taxon>
        <taxon>Ecdysozoa</taxon>
        <taxon>Arthropoda</taxon>
        <taxon>Chelicerata</taxon>
        <taxon>Arachnida</taxon>
        <taxon>Araneae</taxon>
        <taxon>Araneomorphae</taxon>
        <taxon>Entelegynae</taxon>
        <taxon>Araneoidea</taxon>
        <taxon>Araneidae</taxon>
        <taxon>Caerostris</taxon>
    </lineage>
</organism>
<sequence length="91" mass="10656">MIKNISSALGQLRPDYVARYYVQMEKKCERPKKGPKRLLTIHFQRTISLQRRERVSVTDFNLITALRRDLPLSEGQPPSEPWQHGRRPISA</sequence>
<evidence type="ECO:0000313" key="2">
    <source>
        <dbReference type="EMBL" id="GIX96259.1"/>
    </source>
</evidence>
<feature type="region of interest" description="Disordered" evidence="1">
    <location>
        <begin position="71"/>
        <end position="91"/>
    </location>
</feature>
<accession>A0AAV4PI15</accession>
<keyword evidence="3" id="KW-1185">Reference proteome</keyword>
<evidence type="ECO:0000256" key="1">
    <source>
        <dbReference type="SAM" id="MobiDB-lite"/>
    </source>
</evidence>
<gene>
    <name evidence="2" type="ORF">CDAR_277871</name>
</gene>
<dbReference type="AlphaFoldDB" id="A0AAV4PI15"/>